<feature type="binding site" evidence="12">
    <location>
        <position position="288"/>
    </location>
    <ligand>
        <name>K(+)</name>
        <dbReference type="ChEBI" id="CHEBI:29103"/>
    </ligand>
</feature>
<evidence type="ECO:0000256" key="2">
    <source>
        <dbReference type="ARBA" id="ARBA00012035"/>
    </source>
</evidence>
<evidence type="ECO:0000256" key="11">
    <source>
        <dbReference type="ARBA" id="ARBA00023277"/>
    </source>
</evidence>
<evidence type="ECO:0000256" key="12">
    <source>
        <dbReference type="HAMAP-Rule" id="MF_03215"/>
    </source>
</evidence>
<accession>A0A1E4TE04</accession>
<feature type="binding site" evidence="12">
    <location>
        <begin position="39"/>
        <end position="43"/>
    </location>
    <ligand>
        <name>substrate</name>
    </ligand>
</feature>
<evidence type="ECO:0000256" key="5">
    <source>
        <dbReference type="ARBA" id="ARBA00022723"/>
    </source>
</evidence>
<comment type="subcellular location">
    <subcellularLocation>
        <location evidence="12">Cytoplasm</location>
    </subcellularLocation>
    <subcellularLocation>
        <location evidence="12">Nucleus</location>
    </subcellularLocation>
</comment>
<dbReference type="PRINTS" id="PR00990">
    <property type="entry name" value="RIBOKINASE"/>
</dbReference>
<organism evidence="14 15">
    <name type="scientific">Tortispora caseinolytica NRRL Y-17796</name>
    <dbReference type="NCBI Taxonomy" id="767744"/>
    <lineage>
        <taxon>Eukaryota</taxon>
        <taxon>Fungi</taxon>
        <taxon>Dikarya</taxon>
        <taxon>Ascomycota</taxon>
        <taxon>Saccharomycotina</taxon>
        <taxon>Trigonopsidomycetes</taxon>
        <taxon>Trigonopsidales</taxon>
        <taxon>Trigonopsidaceae</taxon>
        <taxon>Tortispora</taxon>
    </lineage>
</organism>
<dbReference type="GO" id="GO:0005524">
    <property type="term" value="F:ATP binding"/>
    <property type="evidence" value="ECO:0007669"/>
    <property type="project" value="UniProtKB-UniRule"/>
</dbReference>
<dbReference type="PANTHER" id="PTHR10584:SF166">
    <property type="entry name" value="RIBOKINASE"/>
    <property type="match status" value="1"/>
</dbReference>
<dbReference type="InterPro" id="IPR029056">
    <property type="entry name" value="Ribokinase-like"/>
</dbReference>
<comment type="similarity">
    <text evidence="1">Belongs to the carbohydrate kinase pfkB family.</text>
</comment>
<proteinExistence type="inferred from homology"/>
<evidence type="ECO:0000259" key="13">
    <source>
        <dbReference type="Pfam" id="PF00294"/>
    </source>
</evidence>
<dbReference type="PROSITE" id="PS00584">
    <property type="entry name" value="PFKB_KINASES_2"/>
    <property type="match status" value="1"/>
</dbReference>
<dbReference type="EC" id="2.7.1.15" evidence="2 12"/>
<dbReference type="GO" id="GO:0005737">
    <property type="term" value="C:cytoplasm"/>
    <property type="evidence" value="ECO:0007669"/>
    <property type="project" value="UniProtKB-SubCell"/>
</dbReference>
<dbReference type="SUPFAM" id="SSF53613">
    <property type="entry name" value="Ribokinase-like"/>
    <property type="match status" value="1"/>
</dbReference>
<keyword evidence="5 12" id="KW-0479">Metal-binding</keyword>
<keyword evidence="4 12" id="KW-0808">Transferase</keyword>
<evidence type="ECO:0000256" key="9">
    <source>
        <dbReference type="ARBA" id="ARBA00022842"/>
    </source>
</evidence>
<feature type="binding site" evidence="12">
    <location>
        <position position="249"/>
    </location>
    <ligand>
        <name>K(+)</name>
        <dbReference type="ChEBI" id="CHEBI:29103"/>
    </ligand>
</feature>
<keyword evidence="6 12" id="KW-0547">Nucleotide-binding</keyword>
<keyword evidence="12" id="KW-0963">Cytoplasm</keyword>
<feature type="binding site" evidence="12">
    <location>
        <begin position="222"/>
        <end position="227"/>
    </location>
    <ligand>
        <name>ATP</name>
        <dbReference type="ChEBI" id="CHEBI:30616"/>
    </ligand>
</feature>
<dbReference type="HAMAP" id="MF_01987">
    <property type="entry name" value="Ribokinase"/>
    <property type="match status" value="1"/>
</dbReference>
<dbReference type="InterPro" id="IPR011877">
    <property type="entry name" value="Ribokinase"/>
</dbReference>
<comment type="cofactor">
    <cofactor evidence="12">
        <name>Mg(2+)</name>
        <dbReference type="ChEBI" id="CHEBI:18420"/>
    </cofactor>
    <text evidence="12">Requires a divalent cation, most likely magnesium in vivo, as an electrophilic catalyst to aid phosphoryl group transfer. It is the chelate of the metal and the nucleotide that is the actual substrate.</text>
</comment>
<dbReference type="Proteomes" id="UP000095023">
    <property type="component" value="Unassembled WGS sequence"/>
</dbReference>
<feature type="active site" description="Proton acceptor" evidence="12">
    <location>
        <position position="255"/>
    </location>
</feature>
<dbReference type="GO" id="GO:0046872">
    <property type="term" value="F:metal ion binding"/>
    <property type="evidence" value="ECO:0007669"/>
    <property type="project" value="UniProtKB-KW"/>
</dbReference>
<dbReference type="PANTHER" id="PTHR10584">
    <property type="entry name" value="SUGAR KINASE"/>
    <property type="match status" value="1"/>
</dbReference>
<keyword evidence="8 12" id="KW-0067">ATP-binding</keyword>
<comment type="caution">
    <text evidence="12">Lacks conserved residue(s) required for the propagation of feature annotation.</text>
</comment>
<evidence type="ECO:0000256" key="1">
    <source>
        <dbReference type="ARBA" id="ARBA00005380"/>
    </source>
</evidence>
<evidence type="ECO:0000256" key="10">
    <source>
        <dbReference type="ARBA" id="ARBA00022958"/>
    </source>
</evidence>
<keyword evidence="9 12" id="KW-0460">Magnesium</keyword>
<feature type="binding site" evidence="12">
    <location>
        <position position="183"/>
    </location>
    <ligand>
        <name>ATP</name>
        <dbReference type="ChEBI" id="CHEBI:30616"/>
    </ligand>
</feature>
<feature type="binding site" evidence="12">
    <location>
        <position position="285"/>
    </location>
    <ligand>
        <name>K(+)</name>
        <dbReference type="ChEBI" id="CHEBI:29103"/>
    </ligand>
</feature>
<evidence type="ECO:0000256" key="6">
    <source>
        <dbReference type="ARBA" id="ARBA00022741"/>
    </source>
</evidence>
<dbReference type="GO" id="GO:0004747">
    <property type="term" value="F:ribokinase activity"/>
    <property type="evidence" value="ECO:0007669"/>
    <property type="project" value="UniProtKB-UniRule"/>
</dbReference>
<sequence length="302" mass="31493">MSSIIVLGSLNADLVTTTDIVPKGGETVQANGFQMHKGGKGSNQALALARLGQLPVKMIGCVGDDQFADPLIDNLKQSNVDTSLIKRIQGVSSGVATIIVESSGENRILVAAGSNGHIHAEDIDPAWFTDAVALVVQNEIPKDAVFRAIEIANDKNVPVAYNPSPVWDVPDNILAMVTYLVVNEGELAAITNTQLDENLSFETFTTLATSLHSKGVKSLVVTLGSNGAFYSTPSSAGHVPAQKVSSIVDTTGAGDTFLGAIVTKVCSNSSIKEAIEFATKASAIVVSRPGAASSIPTYDEIK</sequence>
<dbReference type="AlphaFoldDB" id="A0A1E4TE04"/>
<keyword evidence="15" id="KW-1185">Reference proteome</keyword>
<feature type="binding site" evidence="12">
    <location>
        <begin position="11"/>
        <end position="13"/>
    </location>
    <ligand>
        <name>substrate</name>
    </ligand>
</feature>
<protein>
    <recommendedName>
        <fullName evidence="3 12">Ribokinase</fullName>
        <shortName evidence="12">RK</shortName>
        <ecNumber evidence="2 12">2.7.1.15</ecNumber>
    </recommendedName>
</protein>
<keyword evidence="7 12" id="KW-0418">Kinase</keyword>
<keyword evidence="10 12" id="KW-0630">Potassium</keyword>
<feature type="binding site" evidence="12">
    <location>
        <position position="294"/>
    </location>
    <ligand>
        <name>K(+)</name>
        <dbReference type="ChEBI" id="CHEBI:29103"/>
    </ligand>
</feature>
<dbReference type="InterPro" id="IPR011611">
    <property type="entry name" value="PfkB_dom"/>
</dbReference>
<comment type="subunit">
    <text evidence="12">Homodimer.</text>
</comment>
<evidence type="ECO:0000256" key="8">
    <source>
        <dbReference type="ARBA" id="ARBA00022840"/>
    </source>
</evidence>
<dbReference type="OrthoDB" id="415590at2759"/>
<dbReference type="CDD" id="cd01174">
    <property type="entry name" value="ribokinase"/>
    <property type="match status" value="1"/>
</dbReference>
<name>A0A1E4TE04_9ASCO</name>
<evidence type="ECO:0000313" key="14">
    <source>
        <dbReference type="EMBL" id="ODV89933.1"/>
    </source>
</evidence>
<dbReference type="EMBL" id="KV453842">
    <property type="protein sequence ID" value="ODV89933.1"/>
    <property type="molecule type" value="Genomic_DNA"/>
</dbReference>
<feature type="binding site" evidence="12">
    <location>
        <position position="251"/>
    </location>
    <ligand>
        <name>K(+)</name>
        <dbReference type="ChEBI" id="CHEBI:29103"/>
    </ligand>
</feature>
<comment type="activity regulation">
    <text evidence="12">Activated by a monovalent cation that binds near, but not in, the active site. The most likely occupant of the site in vivo is potassium. Ion binding induces a conformational change that may alter substrate affinity.</text>
</comment>
<evidence type="ECO:0000313" key="15">
    <source>
        <dbReference type="Proteomes" id="UP000095023"/>
    </source>
</evidence>
<feature type="domain" description="Carbohydrate kinase PfkB" evidence="13">
    <location>
        <begin position="1"/>
        <end position="297"/>
    </location>
</feature>
<comment type="function">
    <text evidence="12">Catalyzes the phosphorylation of ribose at O-5 in a reaction requiring ATP and magnesium. The resulting D-ribose-5-phosphate can then be used either for sythesis of nucleotides, histidine, and tryptophan, or as a component of the pentose phosphate pathway.</text>
</comment>
<feature type="binding site" evidence="12">
    <location>
        <begin position="254"/>
        <end position="255"/>
    </location>
    <ligand>
        <name>ATP</name>
        <dbReference type="ChEBI" id="CHEBI:30616"/>
    </ligand>
</feature>
<evidence type="ECO:0000256" key="4">
    <source>
        <dbReference type="ARBA" id="ARBA00022679"/>
    </source>
</evidence>
<gene>
    <name evidence="12" type="primary">RBK1</name>
    <name evidence="14" type="ORF">CANCADRAFT_31032</name>
</gene>
<dbReference type="InterPro" id="IPR002173">
    <property type="entry name" value="Carboh/pur_kinase_PfkB_CS"/>
</dbReference>
<evidence type="ECO:0000256" key="7">
    <source>
        <dbReference type="ARBA" id="ARBA00022777"/>
    </source>
</evidence>
<dbReference type="Gene3D" id="3.40.1190.20">
    <property type="match status" value="1"/>
</dbReference>
<dbReference type="UniPathway" id="UPA00916">
    <property type="reaction ID" value="UER00889"/>
</dbReference>
<dbReference type="InterPro" id="IPR002139">
    <property type="entry name" value="Ribo/fructo_kinase"/>
</dbReference>
<keyword evidence="11 12" id="KW-0119">Carbohydrate metabolism</keyword>
<dbReference type="GO" id="GO:0019303">
    <property type="term" value="P:D-ribose catabolic process"/>
    <property type="evidence" value="ECO:0007669"/>
    <property type="project" value="UniProtKB-UniRule"/>
</dbReference>
<comment type="similarity">
    <text evidence="12">Belongs to the carbohydrate kinase PfkB family. Ribokinase subfamily.</text>
</comment>
<feature type="binding site" evidence="12">
    <location>
        <position position="290"/>
    </location>
    <ligand>
        <name>K(+)</name>
        <dbReference type="ChEBI" id="CHEBI:29103"/>
    </ligand>
</feature>
<feature type="binding site" evidence="12">
    <location>
        <position position="139"/>
    </location>
    <ligand>
        <name>substrate</name>
    </ligand>
</feature>
<dbReference type="GO" id="GO:0005634">
    <property type="term" value="C:nucleus"/>
    <property type="evidence" value="ECO:0007669"/>
    <property type="project" value="UniProtKB-SubCell"/>
</dbReference>
<feature type="binding site" evidence="12">
    <location>
        <position position="255"/>
    </location>
    <ligand>
        <name>substrate</name>
    </ligand>
</feature>
<comment type="catalytic activity">
    <reaction evidence="12">
        <text>D-ribose + ATP = D-ribose 5-phosphate + ADP + H(+)</text>
        <dbReference type="Rhea" id="RHEA:13697"/>
        <dbReference type="ChEBI" id="CHEBI:15378"/>
        <dbReference type="ChEBI" id="CHEBI:30616"/>
        <dbReference type="ChEBI" id="CHEBI:47013"/>
        <dbReference type="ChEBI" id="CHEBI:78346"/>
        <dbReference type="ChEBI" id="CHEBI:456216"/>
        <dbReference type="EC" id="2.7.1.15"/>
    </reaction>
</comment>
<keyword evidence="12" id="KW-0539">Nucleus</keyword>
<dbReference type="Pfam" id="PF00294">
    <property type="entry name" value="PfkB"/>
    <property type="match status" value="1"/>
</dbReference>
<evidence type="ECO:0000256" key="3">
    <source>
        <dbReference type="ARBA" id="ARBA00016943"/>
    </source>
</evidence>
<dbReference type="NCBIfam" id="TIGR02152">
    <property type="entry name" value="D_ribokin_bact"/>
    <property type="match status" value="1"/>
</dbReference>
<reference evidence="15" key="1">
    <citation type="submission" date="2016-02" db="EMBL/GenBank/DDBJ databases">
        <title>Comparative genomics of biotechnologically important yeasts.</title>
        <authorList>
            <consortium name="DOE Joint Genome Institute"/>
            <person name="Riley R."/>
            <person name="Haridas S."/>
            <person name="Wolfe K.H."/>
            <person name="Lopes M.R."/>
            <person name="Hittinger C.T."/>
            <person name="Goker M."/>
            <person name="Salamov A."/>
            <person name="Wisecaver J."/>
            <person name="Long T.M."/>
            <person name="Aerts A.L."/>
            <person name="Barry K."/>
            <person name="Choi C."/>
            <person name="Clum A."/>
            <person name="Coughlan A.Y."/>
            <person name="Deshpande S."/>
            <person name="Douglass A.P."/>
            <person name="Hanson S.J."/>
            <person name="Klenk H.-P."/>
            <person name="Labutti K."/>
            <person name="Lapidus A."/>
            <person name="Lindquist E."/>
            <person name="Lipzen A."/>
            <person name="Meier-Kolthoff J.P."/>
            <person name="Ohm R.A."/>
            <person name="Otillar R.P."/>
            <person name="Pangilinan J."/>
            <person name="Peng Y."/>
            <person name="Rokas A."/>
            <person name="Rosa C.A."/>
            <person name="Scheuner C."/>
            <person name="Sibirny A.A."/>
            <person name="Slot J.C."/>
            <person name="Stielow J.B."/>
            <person name="Sun H."/>
            <person name="Kurtzman C.P."/>
            <person name="Blackwell M."/>
            <person name="Jeffries T.W."/>
            <person name="Grigoriev I.V."/>
        </authorList>
    </citation>
    <scope>NUCLEOTIDE SEQUENCE [LARGE SCALE GENOMIC DNA]</scope>
    <source>
        <strain evidence="15">NRRL Y-17796</strain>
    </source>
</reference>
<comment type="pathway">
    <text evidence="12">Carbohydrate metabolism; D-ribose degradation; D-ribose 5-phosphate from beta-D-ribopyranose: step 2/2.</text>
</comment>